<keyword evidence="4" id="KW-0566">Pantothenate biosynthesis</keyword>
<evidence type="ECO:0000313" key="7">
    <source>
        <dbReference type="EMBL" id="EGD54191.1"/>
    </source>
</evidence>
<comment type="pathway">
    <text evidence="4">Cofactor biosynthesis; (R)-pantothenate biosynthesis; (R)-pantoate from 3-methyl-2-oxobutanoate: step 2/2.</text>
</comment>
<dbReference type="SUPFAM" id="SSF51735">
    <property type="entry name" value="NAD(P)-binding Rossmann-fold domains"/>
    <property type="match status" value="1"/>
</dbReference>
<dbReference type="AlphaFoldDB" id="F1YME2"/>
<dbReference type="InterPro" id="IPR003710">
    <property type="entry name" value="ApbA"/>
</dbReference>
<evidence type="ECO:0000256" key="3">
    <source>
        <dbReference type="ARBA" id="ARBA00023002"/>
    </source>
</evidence>
<dbReference type="eggNOG" id="COG1893">
    <property type="taxonomic scope" value="Bacteria"/>
</dbReference>
<comment type="caution">
    <text evidence="7">The sequence shown here is derived from an EMBL/GenBank/DDBJ whole genome shotgun (WGS) entry which is preliminary data.</text>
</comment>
<keyword evidence="8" id="KW-1185">Reference proteome</keyword>
<dbReference type="GO" id="GO:0015940">
    <property type="term" value="P:pantothenate biosynthetic process"/>
    <property type="evidence" value="ECO:0007669"/>
    <property type="project" value="UniProtKB-UniPathway"/>
</dbReference>
<evidence type="ECO:0000259" key="6">
    <source>
        <dbReference type="Pfam" id="PF08546"/>
    </source>
</evidence>
<dbReference type="EMBL" id="AEUD01000014">
    <property type="protein sequence ID" value="EGD54191.1"/>
    <property type="molecule type" value="Genomic_DNA"/>
</dbReference>
<dbReference type="InterPro" id="IPR013752">
    <property type="entry name" value="KPA_reductase"/>
</dbReference>
<evidence type="ECO:0000259" key="5">
    <source>
        <dbReference type="Pfam" id="PF02558"/>
    </source>
</evidence>
<feature type="domain" description="Ketopantoate reductase N-terminal" evidence="5">
    <location>
        <begin position="1"/>
        <end position="140"/>
    </location>
</feature>
<dbReference type="Pfam" id="PF02558">
    <property type="entry name" value="ApbA"/>
    <property type="match status" value="1"/>
</dbReference>
<dbReference type="STRING" id="644548.SCNU_15754"/>
<dbReference type="Pfam" id="PF08546">
    <property type="entry name" value="ApbA_C"/>
    <property type="match status" value="1"/>
</dbReference>
<dbReference type="InterPro" id="IPR051402">
    <property type="entry name" value="KPR-Related"/>
</dbReference>
<dbReference type="FunFam" id="1.10.1040.10:FF:000017">
    <property type="entry name" value="2-dehydropantoate 2-reductase"/>
    <property type="match status" value="1"/>
</dbReference>
<keyword evidence="2 4" id="KW-0521">NADP</keyword>
<dbReference type="Proteomes" id="UP000035065">
    <property type="component" value="Unassembled WGS sequence"/>
</dbReference>
<dbReference type="PANTHER" id="PTHR21708">
    <property type="entry name" value="PROBABLE 2-DEHYDROPANTOATE 2-REDUCTASE"/>
    <property type="match status" value="1"/>
</dbReference>
<organism evidence="7 8">
    <name type="scientific">Gordonia neofelifaecis NRRL B-59395</name>
    <dbReference type="NCBI Taxonomy" id="644548"/>
    <lineage>
        <taxon>Bacteria</taxon>
        <taxon>Bacillati</taxon>
        <taxon>Actinomycetota</taxon>
        <taxon>Actinomycetes</taxon>
        <taxon>Mycobacteriales</taxon>
        <taxon>Gordoniaceae</taxon>
        <taxon>Gordonia</taxon>
    </lineage>
</organism>
<dbReference type="UniPathway" id="UPA00028">
    <property type="reaction ID" value="UER00004"/>
</dbReference>
<reference evidence="7 8" key="1">
    <citation type="journal article" date="2011" name="J. Bacteriol.">
        <title>Draft Genome Sequence of Gordonia neofelifaecis NRRL B-59395, a Cholesterol-Degrading Actinomycete.</title>
        <authorList>
            <person name="Ge F."/>
            <person name="Li W."/>
            <person name="Chen G."/>
            <person name="Liu Y."/>
            <person name="Zhang G."/>
            <person name="Yong B."/>
            <person name="Wang Q."/>
            <person name="Wang N."/>
            <person name="Huang Z."/>
            <person name="Li W."/>
            <person name="Wang J."/>
            <person name="Wu C."/>
            <person name="Xie Q."/>
            <person name="Liu G."/>
        </authorList>
    </citation>
    <scope>NUCLEOTIDE SEQUENCE [LARGE SCALE GENOMIC DNA]</scope>
    <source>
        <strain evidence="7 8">NRRL B-59395</strain>
    </source>
</reference>
<dbReference type="NCBIfam" id="TIGR00745">
    <property type="entry name" value="apbA_panE"/>
    <property type="match status" value="1"/>
</dbReference>
<evidence type="ECO:0000313" key="8">
    <source>
        <dbReference type="Proteomes" id="UP000035065"/>
    </source>
</evidence>
<evidence type="ECO:0000256" key="4">
    <source>
        <dbReference type="RuleBase" id="RU362068"/>
    </source>
</evidence>
<evidence type="ECO:0000256" key="2">
    <source>
        <dbReference type="ARBA" id="ARBA00022857"/>
    </source>
</evidence>
<proteinExistence type="inferred from homology"/>
<dbReference type="InterPro" id="IPR013332">
    <property type="entry name" value="KPR_N"/>
</dbReference>
<dbReference type="Gene3D" id="1.10.1040.10">
    <property type="entry name" value="N-(1-d-carboxylethyl)-l-norvaline Dehydrogenase, domain 2"/>
    <property type="match status" value="1"/>
</dbReference>
<comment type="similarity">
    <text evidence="1 4">Belongs to the ketopantoate reductase family.</text>
</comment>
<dbReference type="SUPFAM" id="SSF48179">
    <property type="entry name" value="6-phosphogluconate dehydrogenase C-terminal domain-like"/>
    <property type="match status" value="1"/>
</dbReference>
<feature type="domain" description="Ketopantoate reductase C-terminal" evidence="6">
    <location>
        <begin position="167"/>
        <end position="291"/>
    </location>
</feature>
<name>F1YME2_9ACTN</name>
<dbReference type="GO" id="GO:0008677">
    <property type="term" value="F:2-dehydropantoate 2-reductase activity"/>
    <property type="evidence" value="ECO:0007669"/>
    <property type="project" value="UniProtKB-EC"/>
</dbReference>
<dbReference type="EC" id="1.1.1.169" evidence="4"/>
<comment type="function">
    <text evidence="4">Catalyzes the NADPH-dependent reduction of ketopantoate into pantoic acid.</text>
</comment>
<dbReference type="PANTHER" id="PTHR21708:SF26">
    <property type="entry name" value="2-DEHYDROPANTOATE 2-REDUCTASE"/>
    <property type="match status" value="1"/>
</dbReference>
<keyword evidence="3 4" id="KW-0560">Oxidoreductase</keyword>
<gene>
    <name evidence="7" type="ORF">SCNU_15754</name>
</gene>
<comment type="catalytic activity">
    <reaction evidence="4">
        <text>(R)-pantoate + NADP(+) = 2-dehydropantoate + NADPH + H(+)</text>
        <dbReference type="Rhea" id="RHEA:16233"/>
        <dbReference type="ChEBI" id="CHEBI:11561"/>
        <dbReference type="ChEBI" id="CHEBI:15378"/>
        <dbReference type="ChEBI" id="CHEBI:15980"/>
        <dbReference type="ChEBI" id="CHEBI:57783"/>
        <dbReference type="ChEBI" id="CHEBI:58349"/>
        <dbReference type="EC" id="1.1.1.169"/>
    </reaction>
</comment>
<dbReference type="Gene3D" id="3.40.50.720">
    <property type="entry name" value="NAD(P)-binding Rossmann-like Domain"/>
    <property type="match status" value="1"/>
</dbReference>
<dbReference type="InterPro" id="IPR013328">
    <property type="entry name" value="6PGD_dom2"/>
</dbReference>
<accession>F1YME2</accession>
<dbReference type="InterPro" id="IPR008927">
    <property type="entry name" value="6-PGluconate_DH-like_C_sf"/>
</dbReference>
<dbReference type="InterPro" id="IPR036291">
    <property type="entry name" value="NAD(P)-bd_dom_sf"/>
</dbReference>
<sequence length="296" mass="30517">MGSVYAARLARAGHDVIIVDAWAEHVAAITAQGLHITGPDGDFVAAIQAFTTIPDSTVDLVVLAVKAADVRPAATELGGLIGPDTLVLTIQNGLGPAEIVADHVGSDRLIVGIAKGFGASLVGPGQAHHNAMRALRFGAYGGLDPQRVETVAAAWRLGGFDAESVADINAMQWEKLICNVAYSAPCALTGMTVGQILDDEQMSRISSLAATEAWQVARAAGVAVHVADPVEFARDFGAQMPNAKPSALLDIEAGRVSEIGFINGAVPREGAKVGLSAPVNTTLTALVNALESKSRT</sequence>
<dbReference type="GO" id="GO:0005737">
    <property type="term" value="C:cytoplasm"/>
    <property type="evidence" value="ECO:0007669"/>
    <property type="project" value="TreeGrafter"/>
</dbReference>
<protein>
    <recommendedName>
        <fullName evidence="4">2-dehydropantoate 2-reductase</fullName>
        <ecNumber evidence="4">1.1.1.169</ecNumber>
    </recommendedName>
    <alternativeName>
        <fullName evidence="4">Ketopantoate reductase</fullName>
    </alternativeName>
</protein>
<evidence type="ECO:0000256" key="1">
    <source>
        <dbReference type="ARBA" id="ARBA00007870"/>
    </source>
</evidence>